<proteinExistence type="predicted"/>
<evidence type="ECO:0000256" key="1">
    <source>
        <dbReference type="SAM" id="MobiDB-lite"/>
    </source>
</evidence>
<comment type="caution">
    <text evidence="2">The sequence shown here is derived from an EMBL/GenBank/DDBJ whole genome shotgun (WGS) entry which is preliminary data.</text>
</comment>
<reference evidence="2 3" key="1">
    <citation type="submission" date="2019-04" db="EMBL/GenBank/DDBJ databases">
        <title>Chromosome genome assembly for Takifugu flavidus.</title>
        <authorList>
            <person name="Xiao S."/>
        </authorList>
    </citation>
    <scope>NUCLEOTIDE SEQUENCE [LARGE SCALE GENOMIC DNA]</scope>
    <source>
        <strain evidence="2">HTHZ2018</strain>
        <tissue evidence="2">Muscle</tissue>
    </source>
</reference>
<feature type="region of interest" description="Disordered" evidence="1">
    <location>
        <begin position="90"/>
        <end position="111"/>
    </location>
</feature>
<protein>
    <submittedName>
        <fullName evidence="2">Uncharacterized protein</fullName>
    </submittedName>
</protein>
<keyword evidence="3" id="KW-1185">Reference proteome</keyword>
<organism evidence="2 3">
    <name type="scientific">Takifugu flavidus</name>
    <name type="common">sansaifugu</name>
    <dbReference type="NCBI Taxonomy" id="433684"/>
    <lineage>
        <taxon>Eukaryota</taxon>
        <taxon>Metazoa</taxon>
        <taxon>Chordata</taxon>
        <taxon>Craniata</taxon>
        <taxon>Vertebrata</taxon>
        <taxon>Euteleostomi</taxon>
        <taxon>Actinopterygii</taxon>
        <taxon>Neopterygii</taxon>
        <taxon>Teleostei</taxon>
        <taxon>Neoteleostei</taxon>
        <taxon>Acanthomorphata</taxon>
        <taxon>Eupercaria</taxon>
        <taxon>Tetraodontiformes</taxon>
        <taxon>Tetradontoidea</taxon>
        <taxon>Tetraodontidae</taxon>
        <taxon>Takifugu</taxon>
    </lineage>
</organism>
<dbReference type="AlphaFoldDB" id="A0A5C6MGL8"/>
<sequence length="111" mass="11981">MEAWNMVHSDSMSPASMVKALQRCHTVTPNVSIEVPQEDKAIGTNNSQDPSPTAKGGYPLIHWGKLHYTGTELGSNENCHPCPSPLTIGNSRVVESPTPLKKTGSRALAMR</sequence>
<accession>A0A5C6MGL8</accession>
<dbReference type="Proteomes" id="UP000324091">
    <property type="component" value="Unassembled WGS sequence"/>
</dbReference>
<evidence type="ECO:0000313" key="2">
    <source>
        <dbReference type="EMBL" id="TWW53708.1"/>
    </source>
</evidence>
<dbReference type="EMBL" id="RHFK02000574">
    <property type="protein sequence ID" value="TWW53708.1"/>
    <property type="molecule type" value="Genomic_DNA"/>
</dbReference>
<evidence type="ECO:0000313" key="3">
    <source>
        <dbReference type="Proteomes" id="UP000324091"/>
    </source>
</evidence>
<feature type="region of interest" description="Disordered" evidence="1">
    <location>
        <begin position="29"/>
        <end position="56"/>
    </location>
</feature>
<name>A0A5C6MGL8_9TELE</name>
<gene>
    <name evidence="2" type="ORF">D4764_0113550</name>
</gene>